<dbReference type="AlphaFoldDB" id="A0A1H3QPX7"/>
<evidence type="ECO:0000313" key="3">
    <source>
        <dbReference type="Proteomes" id="UP000198625"/>
    </source>
</evidence>
<name>A0A1H3QPX7_9FIRM</name>
<accession>A0A1H3QPX7</accession>
<evidence type="ECO:0000313" key="2">
    <source>
        <dbReference type="EMBL" id="SDZ15437.1"/>
    </source>
</evidence>
<protein>
    <submittedName>
        <fullName evidence="2">Uncharacterized protein</fullName>
    </submittedName>
</protein>
<keyword evidence="1" id="KW-0812">Transmembrane</keyword>
<reference evidence="3" key="1">
    <citation type="submission" date="2016-10" db="EMBL/GenBank/DDBJ databases">
        <authorList>
            <person name="Varghese N."/>
            <person name="Submissions S."/>
        </authorList>
    </citation>
    <scope>NUCLEOTIDE SEQUENCE [LARGE SCALE GENOMIC DNA]</scope>
    <source>
        <strain evidence="3">DSM 21650</strain>
    </source>
</reference>
<dbReference type="Proteomes" id="UP000198625">
    <property type="component" value="Unassembled WGS sequence"/>
</dbReference>
<gene>
    <name evidence="2" type="ORF">SAMN05660462_02025</name>
</gene>
<sequence length="64" mass="7568">MKVKIGKLIGFCFIIFAILFVSYLCYQNYNSSKEEPKKAKLVFCLENKGVDYYQYYKGIYTDRA</sequence>
<dbReference type="EMBL" id="FNQE01000022">
    <property type="protein sequence ID" value="SDZ15437.1"/>
    <property type="molecule type" value="Genomic_DNA"/>
</dbReference>
<keyword evidence="1" id="KW-0472">Membrane</keyword>
<organism evidence="2 3">
    <name type="scientific">Proteiniborus ethanoligenes</name>
    <dbReference type="NCBI Taxonomy" id="415015"/>
    <lineage>
        <taxon>Bacteria</taxon>
        <taxon>Bacillati</taxon>
        <taxon>Bacillota</taxon>
        <taxon>Clostridia</taxon>
        <taxon>Eubacteriales</taxon>
        <taxon>Proteiniborus</taxon>
    </lineage>
</organism>
<feature type="transmembrane region" description="Helical" evidence="1">
    <location>
        <begin position="6"/>
        <end position="26"/>
    </location>
</feature>
<dbReference type="STRING" id="415015.SAMN05660462_02025"/>
<keyword evidence="1" id="KW-1133">Transmembrane helix</keyword>
<evidence type="ECO:0000256" key="1">
    <source>
        <dbReference type="SAM" id="Phobius"/>
    </source>
</evidence>
<keyword evidence="3" id="KW-1185">Reference proteome</keyword>
<proteinExistence type="predicted"/>